<dbReference type="AlphaFoldDB" id="A0A2W2EFR1"/>
<keyword evidence="2" id="KW-1185">Reference proteome</keyword>
<proteinExistence type="predicted"/>
<dbReference type="Proteomes" id="UP000248924">
    <property type="component" value="Unassembled WGS sequence"/>
</dbReference>
<accession>A0A2W2EFR1</accession>
<reference evidence="1 2" key="1">
    <citation type="submission" date="2018-01" db="EMBL/GenBank/DDBJ databases">
        <title>Draft genome sequence of Jishengella sp. NA12.</title>
        <authorList>
            <person name="Sahin N."/>
            <person name="Ay H."/>
            <person name="Saygin H."/>
        </authorList>
    </citation>
    <scope>NUCLEOTIDE SEQUENCE [LARGE SCALE GENOMIC DNA]</scope>
    <source>
        <strain evidence="1 2">NA12</strain>
    </source>
</reference>
<sequence length="124" mass="13711">MSDRMKHRKLTQQELTDEAYRRFGPDVRTFAFQCPNCDDIATIQDFIDAGDGNRAGQECIGRLLGGLTPRPDGTKRGVRGCDWAAYGLFRGPWEIVMPAEDGKPERSAWSFPLAPATVPAEVPA</sequence>
<evidence type="ECO:0000313" key="2">
    <source>
        <dbReference type="Proteomes" id="UP000248924"/>
    </source>
</evidence>
<dbReference type="RefSeq" id="WP_111217483.1">
    <property type="nucleotide sequence ID" value="NZ_POTY01000207.1"/>
</dbReference>
<dbReference type="InterPro" id="IPR048166">
    <property type="entry name" value="VVA0879-like"/>
</dbReference>
<organism evidence="1 2">
    <name type="scientific">Micromonospora craterilacus</name>
    <dbReference type="NCBI Taxonomy" id="1655439"/>
    <lineage>
        <taxon>Bacteria</taxon>
        <taxon>Bacillati</taxon>
        <taxon>Actinomycetota</taxon>
        <taxon>Actinomycetes</taxon>
        <taxon>Micromonosporales</taxon>
        <taxon>Micromonosporaceae</taxon>
        <taxon>Micromonospora</taxon>
    </lineage>
</organism>
<protein>
    <submittedName>
        <fullName evidence="1">Uncharacterized protein</fullName>
    </submittedName>
</protein>
<gene>
    <name evidence="1" type="ORF">C1I95_25720</name>
</gene>
<dbReference type="OrthoDB" id="4205004at2"/>
<name>A0A2W2EFR1_9ACTN</name>
<dbReference type="EMBL" id="POTY01000207">
    <property type="protein sequence ID" value="PZG12450.1"/>
    <property type="molecule type" value="Genomic_DNA"/>
</dbReference>
<evidence type="ECO:0000313" key="1">
    <source>
        <dbReference type="EMBL" id="PZG12450.1"/>
    </source>
</evidence>
<comment type="caution">
    <text evidence="1">The sequence shown here is derived from an EMBL/GenBank/DDBJ whole genome shotgun (WGS) entry which is preliminary data.</text>
</comment>
<dbReference type="NCBIfam" id="NF041591">
    <property type="entry name" value="CxxC_VVA0879"/>
    <property type="match status" value="1"/>
</dbReference>